<dbReference type="EMBL" id="JAAKGU010000018">
    <property type="protein sequence ID" value="NGM85534.1"/>
    <property type="molecule type" value="Genomic_DNA"/>
</dbReference>
<evidence type="ECO:0000313" key="6">
    <source>
        <dbReference type="Proteomes" id="UP000480151"/>
    </source>
</evidence>
<dbReference type="InterPro" id="IPR018060">
    <property type="entry name" value="HTH_AraC"/>
</dbReference>
<dbReference type="SUPFAM" id="SSF46689">
    <property type="entry name" value="Homeodomain-like"/>
    <property type="match status" value="1"/>
</dbReference>
<feature type="domain" description="HTH araC/xylS-type" evidence="4">
    <location>
        <begin position="177"/>
        <end position="276"/>
    </location>
</feature>
<dbReference type="AlphaFoldDB" id="A0A6M1PT30"/>
<dbReference type="Proteomes" id="UP000480151">
    <property type="component" value="Unassembled WGS sequence"/>
</dbReference>
<dbReference type="Pfam" id="PF12833">
    <property type="entry name" value="HTH_18"/>
    <property type="match status" value="1"/>
</dbReference>
<dbReference type="InterPro" id="IPR003313">
    <property type="entry name" value="AraC-bd"/>
</dbReference>
<dbReference type="PANTHER" id="PTHR43280:SF2">
    <property type="entry name" value="HTH-TYPE TRANSCRIPTIONAL REGULATOR EXSA"/>
    <property type="match status" value="1"/>
</dbReference>
<evidence type="ECO:0000313" key="5">
    <source>
        <dbReference type="EMBL" id="NGM85534.1"/>
    </source>
</evidence>
<accession>A0A6M1PT30</accession>
<evidence type="ECO:0000256" key="3">
    <source>
        <dbReference type="ARBA" id="ARBA00023163"/>
    </source>
</evidence>
<sequence length="279" mass="32453">MNKRKYWNVFIKEDYFADFYFFNVGHEICAPLHSYGPGMRENYVVHYIVSGGGIFEGNGGKKYLKKGDFFVIRPNEVHFYQADETNPWEYYWLGFNGSRAAELLLCNGINGRDSVGTVSPDNELPKLFERMMKMDLFDMKEKMSVQALFYTIFAHFKIEKNYALLNPMNIKQKKYCELFLLFVHNNYSRLDLSIQEIAESLNLAPAYLSQVIKKEIGVPPVQYLKAHRLQQARIVLKTSEKTVYEVAEEVGYSNVDSFSRAFKHKFGVSPTIFRSTKKI</sequence>
<dbReference type="GO" id="GO:0043565">
    <property type="term" value="F:sequence-specific DNA binding"/>
    <property type="evidence" value="ECO:0007669"/>
    <property type="project" value="InterPro"/>
</dbReference>
<keyword evidence="3" id="KW-0804">Transcription</keyword>
<dbReference type="CDD" id="cd06986">
    <property type="entry name" value="cupin_MmsR-like_N"/>
    <property type="match status" value="1"/>
</dbReference>
<dbReference type="PROSITE" id="PS00041">
    <property type="entry name" value="HTH_ARAC_FAMILY_1"/>
    <property type="match status" value="1"/>
</dbReference>
<dbReference type="InterPro" id="IPR018062">
    <property type="entry name" value="HTH_AraC-typ_CS"/>
</dbReference>
<keyword evidence="2" id="KW-0238">DNA-binding</keyword>
<comment type="caution">
    <text evidence="5">The sequence shown here is derived from an EMBL/GenBank/DDBJ whole genome shotgun (WGS) entry which is preliminary data.</text>
</comment>
<dbReference type="InterPro" id="IPR009057">
    <property type="entry name" value="Homeodomain-like_sf"/>
</dbReference>
<keyword evidence="1" id="KW-0805">Transcription regulation</keyword>
<dbReference type="RefSeq" id="WP_165103972.1">
    <property type="nucleotide sequence ID" value="NZ_JAAKGU010000018.1"/>
</dbReference>
<dbReference type="PROSITE" id="PS01124">
    <property type="entry name" value="HTH_ARAC_FAMILY_2"/>
    <property type="match status" value="1"/>
</dbReference>
<protein>
    <submittedName>
        <fullName evidence="5">AraC family transcriptional regulator</fullName>
    </submittedName>
</protein>
<dbReference type="SMART" id="SM00342">
    <property type="entry name" value="HTH_ARAC"/>
    <property type="match status" value="1"/>
</dbReference>
<organism evidence="5 6">
    <name type="scientific">Paenibacillus apii</name>
    <dbReference type="NCBI Taxonomy" id="1850370"/>
    <lineage>
        <taxon>Bacteria</taxon>
        <taxon>Bacillati</taxon>
        <taxon>Bacillota</taxon>
        <taxon>Bacilli</taxon>
        <taxon>Bacillales</taxon>
        <taxon>Paenibacillaceae</taxon>
        <taxon>Paenibacillus</taxon>
    </lineage>
</organism>
<dbReference type="InterPro" id="IPR020449">
    <property type="entry name" value="Tscrpt_reg_AraC-type_HTH"/>
</dbReference>
<gene>
    <name evidence="5" type="ORF">G5B47_24345</name>
</gene>
<dbReference type="Gene3D" id="1.10.10.60">
    <property type="entry name" value="Homeodomain-like"/>
    <property type="match status" value="2"/>
</dbReference>
<name>A0A6M1PT30_9BACL</name>
<dbReference type="InterPro" id="IPR037923">
    <property type="entry name" value="HTH-like"/>
</dbReference>
<dbReference type="Gene3D" id="2.60.120.280">
    <property type="entry name" value="Regulatory protein AraC"/>
    <property type="match status" value="1"/>
</dbReference>
<evidence type="ECO:0000256" key="2">
    <source>
        <dbReference type="ARBA" id="ARBA00023125"/>
    </source>
</evidence>
<keyword evidence="6" id="KW-1185">Reference proteome</keyword>
<dbReference type="SUPFAM" id="SSF51215">
    <property type="entry name" value="Regulatory protein AraC"/>
    <property type="match status" value="1"/>
</dbReference>
<dbReference type="GO" id="GO:0003700">
    <property type="term" value="F:DNA-binding transcription factor activity"/>
    <property type="evidence" value="ECO:0007669"/>
    <property type="project" value="InterPro"/>
</dbReference>
<dbReference type="Pfam" id="PF02311">
    <property type="entry name" value="AraC_binding"/>
    <property type="match status" value="1"/>
</dbReference>
<dbReference type="PRINTS" id="PR00032">
    <property type="entry name" value="HTHARAC"/>
</dbReference>
<evidence type="ECO:0000259" key="4">
    <source>
        <dbReference type="PROSITE" id="PS01124"/>
    </source>
</evidence>
<reference evidence="5 6" key="1">
    <citation type="submission" date="2020-02" db="EMBL/GenBank/DDBJ databases">
        <authorList>
            <person name="Gao J."/>
            <person name="Sun J."/>
        </authorList>
    </citation>
    <scope>NUCLEOTIDE SEQUENCE [LARGE SCALE GENOMIC DNA]</scope>
    <source>
        <strain evidence="5 6">7124</strain>
    </source>
</reference>
<dbReference type="PANTHER" id="PTHR43280">
    <property type="entry name" value="ARAC-FAMILY TRANSCRIPTIONAL REGULATOR"/>
    <property type="match status" value="1"/>
</dbReference>
<proteinExistence type="predicted"/>
<evidence type="ECO:0000256" key="1">
    <source>
        <dbReference type="ARBA" id="ARBA00023015"/>
    </source>
</evidence>